<evidence type="ECO:0000313" key="3">
    <source>
        <dbReference type="Proteomes" id="UP000295497"/>
    </source>
</evidence>
<dbReference type="InterPro" id="IPR000253">
    <property type="entry name" value="FHA_dom"/>
</dbReference>
<feature type="domain" description="FHA" evidence="1">
    <location>
        <begin position="92"/>
        <end position="142"/>
    </location>
</feature>
<dbReference type="Proteomes" id="UP000295497">
    <property type="component" value="Chromosome"/>
</dbReference>
<accession>A0A4P2QUG4</accession>
<evidence type="ECO:0000259" key="1">
    <source>
        <dbReference type="PROSITE" id="PS50006"/>
    </source>
</evidence>
<dbReference type="PANTHER" id="PTHR23308">
    <property type="entry name" value="NUCLEAR INHIBITOR OF PROTEIN PHOSPHATASE-1"/>
    <property type="match status" value="1"/>
</dbReference>
<evidence type="ECO:0000313" key="2">
    <source>
        <dbReference type="EMBL" id="AUX34027.1"/>
    </source>
</evidence>
<protein>
    <submittedName>
        <fullName evidence="2">Phosphopeptide-binding protein</fullName>
    </submittedName>
</protein>
<dbReference type="Pfam" id="PF00498">
    <property type="entry name" value="FHA"/>
    <property type="match status" value="1"/>
</dbReference>
<dbReference type="InterPro" id="IPR008984">
    <property type="entry name" value="SMAD_FHA_dom_sf"/>
</dbReference>
<dbReference type="InterPro" id="IPR050923">
    <property type="entry name" value="Cell_Proc_Reg/RNA_Proc"/>
</dbReference>
<dbReference type="SUPFAM" id="SSF49879">
    <property type="entry name" value="SMAD/FHA domain"/>
    <property type="match status" value="1"/>
</dbReference>
<proteinExistence type="predicted"/>
<name>A0A4P2QUG4_SORCE</name>
<dbReference type="EMBL" id="CP012672">
    <property type="protein sequence ID" value="AUX34027.1"/>
    <property type="molecule type" value="Genomic_DNA"/>
</dbReference>
<gene>
    <name evidence="2" type="ORF">SOCE836_061950</name>
</gene>
<sequence>MLTFATICAQSRALSRMAFDRRYPHAWLLRELGPEDQPPPSFKTVFAGTSPGSHSQPALVRHRISSAMSVASHGCELLPVTKRPESPWQDRITIGRAPNSDIVLRDPSVSKAHAHISVVIADTPLLHARKSTNGTFLNDRLLTPAGEGAPLRSGDILQFGNVVCEFILNADLYRLVVR</sequence>
<dbReference type="Gene3D" id="2.60.200.20">
    <property type="match status" value="1"/>
</dbReference>
<reference evidence="2 3" key="1">
    <citation type="submission" date="2015-09" db="EMBL/GenBank/DDBJ databases">
        <title>Sorangium comparison.</title>
        <authorList>
            <person name="Zaburannyi N."/>
            <person name="Bunk B."/>
            <person name="Overmann J."/>
            <person name="Mueller R."/>
        </authorList>
    </citation>
    <scope>NUCLEOTIDE SEQUENCE [LARGE SCALE GENOMIC DNA]</scope>
    <source>
        <strain evidence="2 3">So ce836</strain>
    </source>
</reference>
<organism evidence="2 3">
    <name type="scientific">Sorangium cellulosum</name>
    <name type="common">Polyangium cellulosum</name>
    <dbReference type="NCBI Taxonomy" id="56"/>
    <lineage>
        <taxon>Bacteria</taxon>
        <taxon>Pseudomonadati</taxon>
        <taxon>Myxococcota</taxon>
        <taxon>Polyangia</taxon>
        <taxon>Polyangiales</taxon>
        <taxon>Polyangiaceae</taxon>
        <taxon>Sorangium</taxon>
    </lineage>
</organism>
<dbReference type="SMART" id="SM00240">
    <property type="entry name" value="FHA"/>
    <property type="match status" value="1"/>
</dbReference>
<dbReference type="RefSeq" id="WP_237244173.1">
    <property type="nucleotide sequence ID" value="NZ_CP012672.1"/>
</dbReference>
<dbReference type="AlphaFoldDB" id="A0A4P2QUG4"/>
<dbReference type="PROSITE" id="PS50006">
    <property type="entry name" value="FHA_DOMAIN"/>
    <property type="match status" value="1"/>
</dbReference>
<dbReference type="CDD" id="cd00060">
    <property type="entry name" value="FHA"/>
    <property type="match status" value="1"/>
</dbReference>